<dbReference type="RefSeq" id="WP_038550751.1">
    <property type="nucleotide sequence ID" value="NZ_CP006842.1"/>
</dbReference>
<evidence type="ECO:0000256" key="4">
    <source>
        <dbReference type="ARBA" id="ARBA00022603"/>
    </source>
</evidence>
<dbReference type="HAMAP" id="MF_00772">
    <property type="entry name" value="OGT"/>
    <property type="match status" value="1"/>
</dbReference>
<keyword evidence="7 9" id="KW-0234">DNA repair</keyword>
<keyword evidence="5 9" id="KW-0808">Transferase</keyword>
<dbReference type="InterPro" id="IPR001497">
    <property type="entry name" value="MethylDNA_cys_MeTrfase_AS"/>
</dbReference>
<evidence type="ECO:0000256" key="3">
    <source>
        <dbReference type="ARBA" id="ARBA00022490"/>
    </source>
</evidence>
<protein>
    <recommendedName>
        <fullName evidence="9">Methylated-DNA--protein-cysteine methyltransferase</fullName>
        <ecNumber evidence="9">2.1.1.63</ecNumber>
    </recommendedName>
    <alternativeName>
        <fullName evidence="9">6-O-methylguanine-DNA methyltransferase</fullName>
        <shortName evidence="9">MGMT</shortName>
    </alternativeName>
    <alternativeName>
        <fullName evidence="9">O-6-methylguanine-DNA-alkyltransferase</fullName>
    </alternativeName>
</protein>
<dbReference type="InterPro" id="IPR036631">
    <property type="entry name" value="MGMT_N_sf"/>
</dbReference>
<dbReference type="CDD" id="cd06445">
    <property type="entry name" value="ATase"/>
    <property type="match status" value="1"/>
</dbReference>
<dbReference type="KEGG" id="cgy:CGLY_00730"/>
<dbReference type="Proteomes" id="UP000023703">
    <property type="component" value="Chromosome"/>
</dbReference>
<dbReference type="AlphaFoldDB" id="X5DMS0"/>
<dbReference type="GO" id="GO:0006307">
    <property type="term" value="P:DNA alkylation repair"/>
    <property type="evidence" value="ECO:0007669"/>
    <property type="project" value="UniProtKB-UniRule"/>
</dbReference>
<gene>
    <name evidence="12" type="primary">ogt2</name>
    <name evidence="12" type="ORF">CGLY_00730</name>
</gene>
<keyword evidence="3 9" id="KW-0963">Cytoplasm</keyword>
<comment type="catalytic activity">
    <reaction evidence="1 9">
        <text>a 4-O-methyl-thymidine in DNA + L-cysteinyl-[protein] = a thymidine in DNA + S-methyl-L-cysteinyl-[protein]</text>
        <dbReference type="Rhea" id="RHEA:53428"/>
        <dbReference type="Rhea" id="RHEA-COMP:10131"/>
        <dbReference type="Rhea" id="RHEA-COMP:10132"/>
        <dbReference type="Rhea" id="RHEA-COMP:13555"/>
        <dbReference type="Rhea" id="RHEA-COMP:13556"/>
        <dbReference type="ChEBI" id="CHEBI:29950"/>
        <dbReference type="ChEBI" id="CHEBI:82612"/>
        <dbReference type="ChEBI" id="CHEBI:137386"/>
        <dbReference type="ChEBI" id="CHEBI:137387"/>
        <dbReference type="EC" id="2.1.1.63"/>
    </reaction>
</comment>
<dbReference type="NCBIfam" id="TIGR00589">
    <property type="entry name" value="ogt"/>
    <property type="match status" value="1"/>
</dbReference>
<comment type="subcellular location">
    <subcellularLocation>
        <location evidence="9">Cytoplasm</location>
    </subcellularLocation>
</comment>
<dbReference type="Gene3D" id="3.30.160.70">
    <property type="entry name" value="Methylated DNA-protein cysteine methyltransferase domain"/>
    <property type="match status" value="1"/>
</dbReference>
<name>X5DMS0_9CORY</name>
<dbReference type="InterPro" id="IPR023546">
    <property type="entry name" value="MGMT"/>
</dbReference>
<dbReference type="STRING" id="1404245.CGLY_00730"/>
<comment type="miscellaneous">
    <text evidence="9">This enzyme catalyzes only one turnover and therefore is not strictly catalytic. According to one definition, an enzyme is a biocatalyst that acts repeatedly and over many reaction cycles.</text>
</comment>
<dbReference type="FunFam" id="1.10.10.10:FF:000214">
    <property type="entry name" value="Methylated-DNA--protein-cysteine methyltransferase"/>
    <property type="match status" value="1"/>
</dbReference>
<evidence type="ECO:0000313" key="13">
    <source>
        <dbReference type="Proteomes" id="UP000023703"/>
    </source>
</evidence>
<dbReference type="InterPro" id="IPR014048">
    <property type="entry name" value="MethylDNA_cys_MeTrfase_DNA-bd"/>
</dbReference>
<sequence>MMTRHTQVVTPLGELTVVADGDAVTGLYFPGHTYLPDAALFGERVETAGDGLLATASTQLTEYFSGHRKTFDIAVATHGDDFSEKVWAMLRQIPFGETTTYGALAGRLGNPHLAQRVGQAVGHNPVSIIIPCHRVVGADGALTGYAGGLERKRRLLELEEPAEITDSRLF</sequence>
<organism evidence="12 13">
    <name type="scientific">Corynebacterium glyciniphilum AJ 3170</name>
    <dbReference type="NCBI Taxonomy" id="1404245"/>
    <lineage>
        <taxon>Bacteria</taxon>
        <taxon>Bacillati</taxon>
        <taxon>Actinomycetota</taxon>
        <taxon>Actinomycetes</taxon>
        <taxon>Mycobacteriales</taxon>
        <taxon>Corynebacteriaceae</taxon>
        <taxon>Corynebacterium</taxon>
    </lineage>
</organism>
<dbReference type="SUPFAM" id="SSF46767">
    <property type="entry name" value="Methylated DNA-protein cysteine methyltransferase, C-terminal domain"/>
    <property type="match status" value="1"/>
</dbReference>
<evidence type="ECO:0000256" key="6">
    <source>
        <dbReference type="ARBA" id="ARBA00022763"/>
    </source>
</evidence>
<dbReference type="PROSITE" id="PS00374">
    <property type="entry name" value="MGMT"/>
    <property type="match status" value="1"/>
</dbReference>
<evidence type="ECO:0000256" key="5">
    <source>
        <dbReference type="ARBA" id="ARBA00022679"/>
    </source>
</evidence>
<comment type="similarity">
    <text evidence="2 9">Belongs to the MGMT family.</text>
</comment>
<dbReference type="eggNOG" id="COG0350">
    <property type="taxonomic scope" value="Bacteria"/>
</dbReference>
<evidence type="ECO:0000259" key="11">
    <source>
        <dbReference type="Pfam" id="PF02870"/>
    </source>
</evidence>
<dbReference type="GO" id="GO:0032259">
    <property type="term" value="P:methylation"/>
    <property type="evidence" value="ECO:0007669"/>
    <property type="project" value="UniProtKB-KW"/>
</dbReference>
<dbReference type="HOGENOM" id="CLU_000445_52_2_11"/>
<evidence type="ECO:0000256" key="2">
    <source>
        <dbReference type="ARBA" id="ARBA00008711"/>
    </source>
</evidence>
<keyword evidence="6 9" id="KW-0227">DNA damage</keyword>
<evidence type="ECO:0000259" key="10">
    <source>
        <dbReference type="Pfam" id="PF01035"/>
    </source>
</evidence>
<dbReference type="OrthoDB" id="9802228at2"/>
<dbReference type="GO" id="GO:0003908">
    <property type="term" value="F:methylated-DNA-[protein]-cysteine S-methyltransferase activity"/>
    <property type="evidence" value="ECO:0007669"/>
    <property type="project" value="UniProtKB-UniRule"/>
</dbReference>
<reference evidence="12 13" key="1">
    <citation type="journal article" date="2015" name="Int. J. Syst. Evol. Microbiol.">
        <title>Revisiting Corynebacterium glyciniphilum (ex Kubota et al., 1972) sp. nov., nom. rev., isolated from putrefied banana.</title>
        <authorList>
            <person name="Al-Dilaimi A."/>
            <person name="Bednarz H."/>
            <person name="Lomker A."/>
            <person name="Niehaus K."/>
            <person name="Kalinowski J."/>
            <person name="Ruckert C."/>
        </authorList>
    </citation>
    <scope>NUCLEOTIDE SEQUENCE [LARGE SCALE GENOMIC DNA]</scope>
    <source>
        <strain evidence="12">AJ 3170</strain>
    </source>
</reference>
<evidence type="ECO:0000256" key="1">
    <source>
        <dbReference type="ARBA" id="ARBA00001286"/>
    </source>
</evidence>
<dbReference type="Gene3D" id="1.10.10.10">
    <property type="entry name" value="Winged helix-like DNA-binding domain superfamily/Winged helix DNA-binding domain"/>
    <property type="match status" value="1"/>
</dbReference>
<evidence type="ECO:0000256" key="9">
    <source>
        <dbReference type="HAMAP-Rule" id="MF_00772"/>
    </source>
</evidence>
<dbReference type="PANTHER" id="PTHR10815">
    <property type="entry name" value="METHYLATED-DNA--PROTEIN-CYSTEINE METHYLTRANSFERASE"/>
    <property type="match status" value="1"/>
</dbReference>
<evidence type="ECO:0000256" key="7">
    <source>
        <dbReference type="ARBA" id="ARBA00023204"/>
    </source>
</evidence>
<evidence type="ECO:0000256" key="8">
    <source>
        <dbReference type="ARBA" id="ARBA00049348"/>
    </source>
</evidence>
<dbReference type="InterPro" id="IPR036217">
    <property type="entry name" value="MethylDNA_cys_MeTrfase_DNAb"/>
</dbReference>
<accession>X5DMS0</accession>
<dbReference type="Pfam" id="PF01035">
    <property type="entry name" value="DNA_binding_1"/>
    <property type="match status" value="1"/>
</dbReference>
<dbReference type="SUPFAM" id="SSF53155">
    <property type="entry name" value="Methylated DNA-protein cysteine methyltransferase domain"/>
    <property type="match status" value="1"/>
</dbReference>
<comment type="function">
    <text evidence="9">Involved in the cellular defense against the biological effects of O6-methylguanine (O6-MeG) and O4-methylthymine (O4-MeT) in DNA. Repairs the methylated nucleobase in DNA by stoichiometrically transferring the methyl group to a cysteine residue in the enzyme. This is a suicide reaction: the enzyme is irreversibly inactivated.</text>
</comment>
<comment type="catalytic activity">
    <reaction evidence="8 9">
        <text>a 6-O-methyl-2'-deoxyguanosine in DNA + L-cysteinyl-[protein] = S-methyl-L-cysteinyl-[protein] + a 2'-deoxyguanosine in DNA</text>
        <dbReference type="Rhea" id="RHEA:24000"/>
        <dbReference type="Rhea" id="RHEA-COMP:10131"/>
        <dbReference type="Rhea" id="RHEA-COMP:10132"/>
        <dbReference type="Rhea" id="RHEA-COMP:11367"/>
        <dbReference type="Rhea" id="RHEA-COMP:11368"/>
        <dbReference type="ChEBI" id="CHEBI:29950"/>
        <dbReference type="ChEBI" id="CHEBI:82612"/>
        <dbReference type="ChEBI" id="CHEBI:85445"/>
        <dbReference type="ChEBI" id="CHEBI:85448"/>
        <dbReference type="EC" id="2.1.1.63"/>
    </reaction>
</comment>
<keyword evidence="4 9" id="KW-0489">Methyltransferase</keyword>
<dbReference type="PANTHER" id="PTHR10815:SF5">
    <property type="entry name" value="METHYLATED-DNA--PROTEIN-CYSTEINE METHYLTRANSFERASE"/>
    <property type="match status" value="1"/>
</dbReference>
<keyword evidence="13" id="KW-1185">Reference proteome</keyword>
<dbReference type="Pfam" id="PF02870">
    <property type="entry name" value="Methyltransf_1N"/>
    <property type="match status" value="1"/>
</dbReference>
<feature type="domain" description="Methylguanine DNA methyltransferase ribonuclease-like" evidence="11">
    <location>
        <begin position="10"/>
        <end position="76"/>
    </location>
</feature>
<feature type="active site" description="Nucleophile; methyl group acceptor" evidence="9">
    <location>
        <position position="132"/>
    </location>
</feature>
<dbReference type="EC" id="2.1.1.63" evidence="9"/>
<dbReference type="InterPro" id="IPR036388">
    <property type="entry name" value="WH-like_DNA-bd_sf"/>
</dbReference>
<proteinExistence type="inferred from homology"/>
<dbReference type="InterPro" id="IPR008332">
    <property type="entry name" value="MethylG_MeTrfase_N"/>
</dbReference>
<feature type="domain" description="Methylated-DNA-[protein]-cysteine S-methyltransferase DNA binding" evidence="10">
    <location>
        <begin position="81"/>
        <end position="160"/>
    </location>
</feature>
<dbReference type="GO" id="GO:0005737">
    <property type="term" value="C:cytoplasm"/>
    <property type="evidence" value="ECO:0007669"/>
    <property type="project" value="UniProtKB-SubCell"/>
</dbReference>
<evidence type="ECO:0000313" key="12">
    <source>
        <dbReference type="EMBL" id="AHW62594.1"/>
    </source>
</evidence>
<dbReference type="EMBL" id="CP006842">
    <property type="protein sequence ID" value="AHW62594.1"/>
    <property type="molecule type" value="Genomic_DNA"/>
</dbReference>